<dbReference type="EMBL" id="CAUOFW020002981">
    <property type="protein sequence ID" value="CAK9157311.1"/>
    <property type="molecule type" value="Genomic_DNA"/>
</dbReference>
<evidence type="ECO:0000256" key="1">
    <source>
        <dbReference type="SAM" id="MobiDB-lite"/>
    </source>
</evidence>
<dbReference type="PANTHER" id="PTHR33591:SF1">
    <property type="entry name" value="BETA-CAROTENE ISOMERASE D27, CHLOROPLASTIC"/>
    <property type="match status" value="1"/>
</dbReference>
<feature type="compositionally biased region" description="Basic residues" evidence="1">
    <location>
        <begin position="18"/>
        <end position="30"/>
    </location>
</feature>
<organism evidence="2 3">
    <name type="scientific">Ilex paraguariensis</name>
    <name type="common">yerba mate</name>
    <dbReference type="NCBI Taxonomy" id="185542"/>
    <lineage>
        <taxon>Eukaryota</taxon>
        <taxon>Viridiplantae</taxon>
        <taxon>Streptophyta</taxon>
        <taxon>Embryophyta</taxon>
        <taxon>Tracheophyta</taxon>
        <taxon>Spermatophyta</taxon>
        <taxon>Magnoliopsida</taxon>
        <taxon>eudicotyledons</taxon>
        <taxon>Gunneridae</taxon>
        <taxon>Pentapetalae</taxon>
        <taxon>asterids</taxon>
        <taxon>campanulids</taxon>
        <taxon>Aquifoliales</taxon>
        <taxon>Aquifoliaceae</taxon>
        <taxon>Ilex</taxon>
    </lineage>
</organism>
<protein>
    <submittedName>
        <fullName evidence="2">Uncharacterized protein</fullName>
    </submittedName>
</protein>
<sequence length="245" mass="28149">MEANHLLRPQSPFPATGARRKHMHKPKVSHHHVLAVLTRPTKNVEGLTSSKTVYNDNWFDRLAINHLSHNVQAASGLRNNKGGYDGLVEAAKVASRNFNPTQQQKIIIEALDKAFPKPILYLANEFCKVIISSDKAVLFVINIHKMWHRLSVHIAIYVLRDIRMILPESKLAREYFAAFTTVFFSWLVGPCEGFEVIIQFSILHKNSELVMRAYTKQMRLQCQFNELQVPSETDNHCGNYRMKLQ</sequence>
<evidence type="ECO:0000313" key="2">
    <source>
        <dbReference type="EMBL" id="CAK9157311.1"/>
    </source>
</evidence>
<evidence type="ECO:0000313" key="3">
    <source>
        <dbReference type="Proteomes" id="UP001642360"/>
    </source>
</evidence>
<dbReference type="Proteomes" id="UP001642360">
    <property type="component" value="Unassembled WGS sequence"/>
</dbReference>
<feature type="region of interest" description="Disordered" evidence="1">
    <location>
        <begin position="1"/>
        <end position="30"/>
    </location>
</feature>
<reference evidence="2 3" key="1">
    <citation type="submission" date="2024-02" db="EMBL/GenBank/DDBJ databases">
        <authorList>
            <person name="Vignale AGUSTIN F."/>
            <person name="Sosa J E."/>
            <person name="Modenutti C."/>
        </authorList>
    </citation>
    <scope>NUCLEOTIDE SEQUENCE [LARGE SCALE GENOMIC DNA]</scope>
</reference>
<proteinExistence type="predicted"/>
<dbReference type="InterPro" id="IPR038938">
    <property type="entry name" value="D27-like"/>
</dbReference>
<name>A0ABC8SJF3_9AQUA</name>
<keyword evidence="3" id="KW-1185">Reference proteome</keyword>
<comment type="caution">
    <text evidence="2">The sequence shown here is derived from an EMBL/GenBank/DDBJ whole genome shotgun (WGS) entry which is preliminary data.</text>
</comment>
<dbReference type="PANTHER" id="PTHR33591">
    <property type="entry name" value="BETA-CAROTENE ISOMERASE D27"/>
    <property type="match status" value="1"/>
</dbReference>
<accession>A0ABC8SJF3</accession>
<gene>
    <name evidence="2" type="ORF">ILEXP_LOCUS25864</name>
</gene>
<dbReference type="AlphaFoldDB" id="A0ABC8SJF3"/>